<gene>
    <name evidence="2" type="ORF">SAMN05444365_108113</name>
</gene>
<sequence>MTGPPRSRRRVDPRDRGGGRHKLAAAEAICEANVLTSV</sequence>
<reference evidence="3" key="1">
    <citation type="submission" date="2016-10" db="EMBL/GenBank/DDBJ databases">
        <authorList>
            <person name="Varghese N."/>
            <person name="Submissions S."/>
        </authorList>
    </citation>
    <scope>NUCLEOTIDE SEQUENCE [LARGE SCALE GENOMIC DNA]</scope>
    <source>
        <strain evidence="3">DSM 45245</strain>
    </source>
</reference>
<dbReference type="AlphaFoldDB" id="A0A1H3RLI3"/>
<organism evidence="2 3">
    <name type="scientific">Micromonospora pattaloongensis</name>
    <dbReference type="NCBI Taxonomy" id="405436"/>
    <lineage>
        <taxon>Bacteria</taxon>
        <taxon>Bacillati</taxon>
        <taxon>Actinomycetota</taxon>
        <taxon>Actinomycetes</taxon>
        <taxon>Micromonosporales</taxon>
        <taxon>Micromonosporaceae</taxon>
        <taxon>Micromonospora</taxon>
    </lineage>
</organism>
<dbReference type="EMBL" id="FNPH01000008">
    <property type="protein sequence ID" value="SDZ26101.1"/>
    <property type="molecule type" value="Genomic_DNA"/>
</dbReference>
<feature type="region of interest" description="Disordered" evidence="1">
    <location>
        <begin position="1"/>
        <end position="21"/>
    </location>
</feature>
<evidence type="ECO:0000256" key="1">
    <source>
        <dbReference type="SAM" id="MobiDB-lite"/>
    </source>
</evidence>
<proteinExistence type="predicted"/>
<keyword evidence="3" id="KW-1185">Reference proteome</keyword>
<dbReference type="Proteomes" id="UP000242415">
    <property type="component" value="Unassembled WGS sequence"/>
</dbReference>
<evidence type="ECO:0000313" key="2">
    <source>
        <dbReference type="EMBL" id="SDZ26101.1"/>
    </source>
</evidence>
<protein>
    <submittedName>
        <fullName evidence="2">Uncharacterized protein</fullName>
    </submittedName>
</protein>
<name>A0A1H3RLI3_9ACTN</name>
<accession>A0A1H3RLI3</accession>
<evidence type="ECO:0000313" key="3">
    <source>
        <dbReference type="Proteomes" id="UP000242415"/>
    </source>
</evidence>